<name>A0ABN8QEF9_9CNID</name>
<evidence type="ECO:0000313" key="3">
    <source>
        <dbReference type="Proteomes" id="UP001159427"/>
    </source>
</evidence>
<gene>
    <name evidence="2" type="ORF">PEVE_00004398</name>
</gene>
<feature type="compositionally biased region" description="Polar residues" evidence="1">
    <location>
        <begin position="152"/>
        <end position="164"/>
    </location>
</feature>
<organism evidence="2 3">
    <name type="scientific">Porites evermanni</name>
    <dbReference type="NCBI Taxonomy" id="104178"/>
    <lineage>
        <taxon>Eukaryota</taxon>
        <taxon>Metazoa</taxon>
        <taxon>Cnidaria</taxon>
        <taxon>Anthozoa</taxon>
        <taxon>Hexacorallia</taxon>
        <taxon>Scleractinia</taxon>
        <taxon>Fungiina</taxon>
        <taxon>Poritidae</taxon>
        <taxon>Porites</taxon>
    </lineage>
</organism>
<evidence type="ECO:0000313" key="2">
    <source>
        <dbReference type="EMBL" id="CAH3162825.1"/>
    </source>
</evidence>
<dbReference type="EMBL" id="CALNXI010001273">
    <property type="protein sequence ID" value="CAH3162825.1"/>
    <property type="molecule type" value="Genomic_DNA"/>
</dbReference>
<comment type="caution">
    <text evidence="2">The sequence shown here is derived from an EMBL/GenBank/DDBJ whole genome shotgun (WGS) entry which is preliminary data.</text>
</comment>
<protein>
    <submittedName>
        <fullName evidence="2">Uncharacterized protein</fullName>
    </submittedName>
</protein>
<accession>A0ABN8QEF9</accession>
<keyword evidence="3" id="KW-1185">Reference proteome</keyword>
<reference evidence="2 3" key="1">
    <citation type="submission" date="2022-05" db="EMBL/GenBank/DDBJ databases">
        <authorList>
            <consortium name="Genoscope - CEA"/>
            <person name="William W."/>
        </authorList>
    </citation>
    <scope>NUCLEOTIDE SEQUENCE [LARGE SCALE GENOMIC DNA]</scope>
</reference>
<dbReference type="Proteomes" id="UP001159427">
    <property type="component" value="Unassembled WGS sequence"/>
</dbReference>
<proteinExistence type="predicted"/>
<feature type="region of interest" description="Disordered" evidence="1">
    <location>
        <begin position="151"/>
        <end position="179"/>
    </location>
</feature>
<evidence type="ECO:0000256" key="1">
    <source>
        <dbReference type="SAM" id="MobiDB-lite"/>
    </source>
</evidence>
<sequence length="317" mass="35317">MRNTVHDNCFQPFIYLLLFIQGFNFTTSSGTQVCSAMLMLSPDDLPVQAKATSDVNLIIYNSPLDNPSTDDIIAIDDCVCGYACKDSEPTAATAYLFKNMVNAVDAADADKVTGKSMSAKMLIVLTEVSYAPISEINFKSARRLKQDLDHAINSNPSTASNTCTPPRAITHNNDSKVPGISPTDEEMEILSFMHSHADQFIFKSRNIPTVPDLFSSDNLELFYPDPFNEGNEVELKITPDRKQGSNVEQQVGLGELGHLLKRYQHKGKLFSDLEAEHGLECLITKPTRIARKAFHNTKLSREGFLRRPWKKLLKTPT</sequence>